<organism evidence="1 2">
    <name type="scientific">Puccinia coronata f. sp. avenae</name>
    <dbReference type="NCBI Taxonomy" id="200324"/>
    <lineage>
        <taxon>Eukaryota</taxon>
        <taxon>Fungi</taxon>
        <taxon>Dikarya</taxon>
        <taxon>Basidiomycota</taxon>
        <taxon>Pucciniomycotina</taxon>
        <taxon>Pucciniomycetes</taxon>
        <taxon>Pucciniales</taxon>
        <taxon>Pucciniaceae</taxon>
        <taxon>Puccinia</taxon>
    </lineage>
</organism>
<name>A0A2N5VSS0_9BASI</name>
<dbReference type="Proteomes" id="UP000235388">
    <property type="component" value="Unassembled WGS sequence"/>
</dbReference>
<sequence length="304" mass="34645">MSSKTTRYRLNGKPFKSLRTQNKHVSAWLPSSNSAFCQSVYDFIKIVLSTDPPSSVPDQQKAIAQAIEKKKLQDKTHLLNSDYPSYVPEYAGKKKSILTKYKLIFLDDLKRLHLTSNTFDITNDASSNWNSLIIELLCKHWTYAESQNSFSAYAINTDDMDQEKLYGVIARWFNGRKSLFSQKKDPKKKEAEELADRTVLKLNLPWRSPVLKSLCEVADRETVQATCPARHDGRLLEVRRRPAQNTSEPAKVPMNLASDCYSNEFFGSLPEPDQKGLTTQPPSGLAEFYFKLTQDHPSLFPIQS</sequence>
<dbReference type="OrthoDB" id="2495409at2759"/>
<dbReference type="EMBL" id="PGCJ01000069">
    <property type="protein sequence ID" value="PLW53020.1"/>
    <property type="molecule type" value="Genomic_DNA"/>
</dbReference>
<evidence type="ECO:0000313" key="2">
    <source>
        <dbReference type="Proteomes" id="UP000235388"/>
    </source>
</evidence>
<comment type="caution">
    <text evidence="1">The sequence shown here is derived from an EMBL/GenBank/DDBJ whole genome shotgun (WGS) entry which is preliminary data.</text>
</comment>
<keyword evidence="2" id="KW-1185">Reference proteome</keyword>
<gene>
    <name evidence="1" type="ORF">PCANC_10735</name>
</gene>
<dbReference type="AlphaFoldDB" id="A0A2N5VSS0"/>
<accession>A0A2N5VSS0</accession>
<evidence type="ECO:0000313" key="1">
    <source>
        <dbReference type="EMBL" id="PLW53020.1"/>
    </source>
</evidence>
<reference evidence="1 2" key="1">
    <citation type="submission" date="2017-11" db="EMBL/GenBank/DDBJ databases">
        <title>De novo assembly and phasing of dikaryotic genomes from two isolates of Puccinia coronata f. sp. avenae, the causal agent of oat crown rust.</title>
        <authorList>
            <person name="Miller M.E."/>
            <person name="Zhang Y."/>
            <person name="Omidvar V."/>
            <person name="Sperschneider J."/>
            <person name="Schwessinger B."/>
            <person name="Raley C."/>
            <person name="Palmer J.M."/>
            <person name="Garnica D."/>
            <person name="Upadhyaya N."/>
            <person name="Rathjen J."/>
            <person name="Taylor J.M."/>
            <person name="Park R.F."/>
            <person name="Dodds P.N."/>
            <person name="Hirsch C.D."/>
            <person name="Kianian S.F."/>
            <person name="Figueroa M."/>
        </authorList>
    </citation>
    <scope>NUCLEOTIDE SEQUENCE [LARGE SCALE GENOMIC DNA]</scope>
    <source>
        <strain evidence="1">12NC29</strain>
    </source>
</reference>
<proteinExistence type="predicted"/>
<protein>
    <submittedName>
        <fullName evidence="1">Uncharacterized protein</fullName>
    </submittedName>
</protein>